<keyword evidence="8" id="KW-0812">Transmembrane</keyword>
<keyword evidence="6" id="KW-0813">Transport</keyword>
<dbReference type="Pfam" id="PF00291">
    <property type="entry name" value="PALP"/>
    <property type="match status" value="1"/>
</dbReference>
<dbReference type="CDD" id="cd01561">
    <property type="entry name" value="CBS_like"/>
    <property type="match status" value="1"/>
</dbReference>
<keyword evidence="11" id="KW-1133">Transmembrane helix</keyword>
<evidence type="ECO:0000256" key="16">
    <source>
        <dbReference type="ARBA" id="ARBA00047931"/>
    </source>
</evidence>
<dbReference type="FunFam" id="3.40.50.1100:FF:000096">
    <property type="entry name" value="Related to cysteine synthase"/>
    <property type="match status" value="1"/>
</dbReference>
<evidence type="ECO:0000256" key="1">
    <source>
        <dbReference type="ARBA" id="ARBA00004395"/>
    </source>
</evidence>
<feature type="domain" description="COG complex component COG2 C-terminal" evidence="20">
    <location>
        <begin position="404"/>
        <end position="705"/>
    </location>
</feature>
<evidence type="ECO:0000256" key="12">
    <source>
        <dbReference type="ARBA" id="ARBA00023034"/>
    </source>
</evidence>
<dbReference type="GO" id="GO:0017119">
    <property type="term" value="C:Golgi transport complex"/>
    <property type="evidence" value="ECO:0007669"/>
    <property type="project" value="TreeGrafter"/>
</dbReference>
<evidence type="ECO:0000256" key="5">
    <source>
        <dbReference type="ARBA" id="ARBA00020977"/>
    </source>
</evidence>
<sequence length="1118" mass="125014">MSSFGKYCFDAEVFSAEDFNVGRFLEECRLHNPMETVHQDLKDFQTVLENQLVSIINEDYAEFLQLSTKLKGVDEAVSSVRSPILAILKRVDQVQQAMVQLEATIQKQLQLGSELQKQEQDLILSIRVMERLTLLEKLLEVPVHHDDLDMDPADDKFSAKDDDDDFDNFEEIQASQEGASSAEVCARLERAAQNLIQLELEFFEGVEIPSIQRTEKRIAVVEESLLRRLETELATEVFPDTFYNRDHSISAVSLSYLLRAYVLLQKTQIPEDMIARLLVQPFAEENLTRGKLDGKARGSCEGLARIYESILSFVDKKFKSILMLPVCRGSPKCSVDILGNAIWKPLQAIISSKLNLIFKAADPDRFHHNYSISMKFLRDLEQFCPDEATKMRFRAHESTIEFKEKWNMDVYFQVRVNQLSSVLEESFDKGKVDQVAEVTHAPQLIFHNSRALLKSLRNCWDDDIFIAPLLPGFTKLCTQLLAFFIATWKDPLVSTVEQVVTGTKGGFPSTPIPLLANEEDIFCAANDMHMLMSKLESEISLTVQEKVAQYTDDPAAFTQSLFQEPLRELSALEDKCWSVAVFLVAEDCKKVLPALRTVKGQYQMTNKPPPTTPSTYTSNIVRPLADFLAKWGAHFTSEKKQSWMGAVLEDVCTVYLSLSSELLKSALELEESLKSRKLQRNASANLLGKDNVSDTEKMRIQLHLDLEEVGRCTHPLQLKMTAAEHAGAIALWKWGIAVTMAGLSLWKITELIAGYAITGCPRRFAKKRRAYPHGFAGLVGNTPLIELKSLSVATGCTILAKAEFLNPGGSSKDRVAKGIVEDAERRGLLKEGGAIVEGTSGSTGISLSLMACARGYDCVIVMPDDQAKEKSMLLEKFGAQVELVKPASIVNSKHYVNEARRRAKAIPGGYFANQFENTANFDIHYRMTGPEIWKQTNGEVDAFVMSSGTGGTIAGVSSYLKEQNPNVRVFLADPPGSSLYNKVRSNVCYTPQQAEKTVRRHRYDTIAEGVGIDRLTENFLLAQIDDAFQATDQEIVEMSRFLLRNEGVFVGSSSALNCVAAVRAARKLGPGHVVVTVLCDSGQRHLTKFWDEEHIREQWNLEAKARDLSFLDGSTGQP</sequence>
<evidence type="ECO:0000259" key="18">
    <source>
        <dbReference type="Pfam" id="PF00291"/>
    </source>
</evidence>
<keyword evidence="14" id="KW-0472">Membrane</keyword>
<dbReference type="SUPFAM" id="SSF53686">
    <property type="entry name" value="Tryptophan synthase beta subunit-like PLP-dependent enzymes"/>
    <property type="match status" value="1"/>
</dbReference>
<keyword evidence="13" id="KW-0496">Mitochondrion</keyword>
<reference evidence="21" key="1">
    <citation type="submission" date="2022-11" db="EMBL/GenBank/DDBJ databases">
        <authorList>
            <person name="Morgan W.R."/>
            <person name="Tartar A."/>
        </authorList>
    </citation>
    <scope>NUCLEOTIDE SEQUENCE</scope>
    <source>
        <strain evidence="21">ARSEF 373</strain>
    </source>
</reference>
<feature type="domain" description="Tryptophan synthase beta chain-like PALP" evidence="18">
    <location>
        <begin position="778"/>
        <end position="1080"/>
    </location>
</feature>
<dbReference type="GO" id="GO:0006891">
    <property type="term" value="P:intra-Golgi vesicle-mediated transport"/>
    <property type="evidence" value="ECO:0007669"/>
    <property type="project" value="TreeGrafter"/>
</dbReference>
<dbReference type="GO" id="GO:0005741">
    <property type="term" value="C:mitochondrial outer membrane"/>
    <property type="evidence" value="ECO:0007669"/>
    <property type="project" value="UniProtKB-SubCell"/>
</dbReference>
<dbReference type="EC" id="2.5.1.47" evidence="4"/>
<organism evidence="21 22">
    <name type="scientific">Lagenidium giganteum</name>
    <dbReference type="NCBI Taxonomy" id="4803"/>
    <lineage>
        <taxon>Eukaryota</taxon>
        <taxon>Sar</taxon>
        <taxon>Stramenopiles</taxon>
        <taxon>Oomycota</taxon>
        <taxon>Peronosporomycetes</taxon>
        <taxon>Pythiales</taxon>
        <taxon>Pythiaceae</taxon>
    </lineage>
</organism>
<keyword evidence="9" id="KW-1000">Mitochondrion outer membrane</keyword>
<dbReference type="EMBL" id="DAKRPA010000032">
    <property type="protein sequence ID" value="DBA02402.1"/>
    <property type="molecule type" value="Genomic_DNA"/>
</dbReference>
<dbReference type="Pfam" id="PF12022">
    <property type="entry name" value="COG2_C"/>
    <property type="match status" value="1"/>
</dbReference>
<reference evidence="21" key="2">
    <citation type="journal article" date="2023" name="Microbiol Resour">
        <title>Decontamination and Annotation of the Draft Genome Sequence of the Oomycete Lagenidium giganteum ARSEF 373.</title>
        <authorList>
            <person name="Morgan W.R."/>
            <person name="Tartar A."/>
        </authorList>
    </citation>
    <scope>NUCLEOTIDE SEQUENCE</scope>
    <source>
        <strain evidence="21">ARSEF 373</strain>
    </source>
</reference>
<dbReference type="PANTHER" id="PTHR12961">
    <property type="entry name" value="CONSERVED OLIGOMERIC GOLGI COMPLEX COMPONENT 2"/>
    <property type="match status" value="1"/>
</dbReference>
<comment type="caution">
    <text evidence="21">The sequence shown here is derived from an EMBL/GenBank/DDBJ whole genome shotgun (WGS) entry which is preliminary data.</text>
</comment>
<evidence type="ECO:0000256" key="10">
    <source>
        <dbReference type="ARBA" id="ARBA00022927"/>
    </source>
</evidence>
<dbReference type="GO" id="GO:0000139">
    <property type="term" value="C:Golgi membrane"/>
    <property type="evidence" value="ECO:0007669"/>
    <property type="project" value="UniProtKB-SubCell"/>
</dbReference>
<evidence type="ECO:0000256" key="2">
    <source>
        <dbReference type="ARBA" id="ARBA00004572"/>
    </source>
</evidence>
<dbReference type="GO" id="GO:0015031">
    <property type="term" value="P:protein transport"/>
    <property type="evidence" value="ECO:0007669"/>
    <property type="project" value="UniProtKB-KW"/>
</dbReference>
<dbReference type="AlphaFoldDB" id="A0AAV2Z9U5"/>
<evidence type="ECO:0000256" key="14">
    <source>
        <dbReference type="ARBA" id="ARBA00023136"/>
    </source>
</evidence>
<evidence type="ECO:0000256" key="11">
    <source>
        <dbReference type="ARBA" id="ARBA00022989"/>
    </source>
</evidence>
<keyword evidence="7" id="KW-0808">Transferase</keyword>
<dbReference type="InterPro" id="IPR024602">
    <property type="entry name" value="COG_su2_N"/>
</dbReference>
<evidence type="ECO:0000256" key="17">
    <source>
        <dbReference type="ARBA" id="ARBA00078545"/>
    </source>
</evidence>
<dbReference type="GO" id="GO:0004124">
    <property type="term" value="F:cysteine synthase activity"/>
    <property type="evidence" value="ECO:0007669"/>
    <property type="project" value="UniProtKB-EC"/>
</dbReference>
<protein>
    <recommendedName>
        <fullName evidence="5">Conserved oligomeric Golgi complex subunit 2</fullName>
        <ecNumber evidence="4">2.5.1.47</ecNumber>
    </recommendedName>
    <alternativeName>
        <fullName evidence="15">Component of oligomeric Golgi complex 2</fullName>
    </alternativeName>
    <alternativeName>
        <fullName evidence="17">Cysteine synthase-like protein</fullName>
    </alternativeName>
</protein>
<gene>
    <name evidence="21" type="ORF">N0F65_007221</name>
</gene>
<dbReference type="Proteomes" id="UP001146120">
    <property type="component" value="Unassembled WGS sequence"/>
</dbReference>
<keyword evidence="22" id="KW-1185">Reference proteome</keyword>
<evidence type="ECO:0000313" key="22">
    <source>
        <dbReference type="Proteomes" id="UP001146120"/>
    </source>
</evidence>
<evidence type="ECO:0000256" key="8">
    <source>
        <dbReference type="ARBA" id="ARBA00022692"/>
    </source>
</evidence>
<dbReference type="Pfam" id="PF06148">
    <property type="entry name" value="COG2_N"/>
    <property type="match status" value="1"/>
</dbReference>
<comment type="catalytic activity">
    <reaction evidence="16">
        <text>O-acetyl-L-serine + hydrogen sulfide = L-cysteine + acetate</text>
        <dbReference type="Rhea" id="RHEA:14829"/>
        <dbReference type="ChEBI" id="CHEBI:29919"/>
        <dbReference type="ChEBI" id="CHEBI:30089"/>
        <dbReference type="ChEBI" id="CHEBI:35235"/>
        <dbReference type="ChEBI" id="CHEBI:58340"/>
        <dbReference type="EC" id="2.5.1.47"/>
    </reaction>
</comment>
<feature type="domain" description="Conserved oligomeric Golgi complex subunit 2 N-terminal" evidence="19">
    <location>
        <begin position="8"/>
        <end position="81"/>
    </location>
</feature>
<proteinExistence type="inferred from homology"/>
<keyword evidence="10" id="KW-0653">Protein transport</keyword>
<dbReference type="InterPro" id="IPR009316">
    <property type="entry name" value="COG2"/>
</dbReference>
<evidence type="ECO:0000256" key="6">
    <source>
        <dbReference type="ARBA" id="ARBA00022448"/>
    </source>
</evidence>
<evidence type="ECO:0000313" key="21">
    <source>
        <dbReference type="EMBL" id="DBA02402.1"/>
    </source>
</evidence>
<dbReference type="Gene3D" id="3.40.50.1100">
    <property type="match status" value="2"/>
</dbReference>
<evidence type="ECO:0000259" key="20">
    <source>
        <dbReference type="Pfam" id="PF12022"/>
    </source>
</evidence>
<evidence type="ECO:0000256" key="9">
    <source>
        <dbReference type="ARBA" id="ARBA00022787"/>
    </source>
</evidence>
<comment type="subcellular location">
    <subcellularLocation>
        <location evidence="1">Golgi apparatus membrane</location>
        <topology evidence="1">Peripheral membrane protein</topology>
    </subcellularLocation>
    <subcellularLocation>
        <location evidence="2">Mitochondrion outer membrane</location>
        <topology evidence="2">Single-pass membrane protein</topology>
    </subcellularLocation>
</comment>
<dbReference type="PANTHER" id="PTHR12961:SF0">
    <property type="entry name" value="CONSERVED OLIGOMERIC GOLGI COMPLEX SUBUNIT 2"/>
    <property type="match status" value="1"/>
</dbReference>
<evidence type="ECO:0000256" key="15">
    <source>
        <dbReference type="ARBA" id="ARBA00031344"/>
    </source>
</evidence>
<evidence type="ECO:0000256" key="7">
    <source>
        <dbReference type="ARBA" id="ARBA00022679"/>
    </source>
</evidence>
<comment type="similarity">
    <text evidence="3">Belongs to the COG2 family.</text>
</comment>
<evidence type="ECO:0000256" key="4">
    <source>
        <dbReference type="ARBA" id="ARBA00012681"/>
    </source>
</evidence>
<evidence type="ECO:0000256" key="13">
    <source>
        <dbReference type="ARBA" id="ARBA00023128"/>
    </source>
</evidence>
<dbReference type="GO" id="GO:0007030">
    <property type="term" value="P:Golgi organization"/>
    <property type="evidence" value="ECO:0007669"/>
    <property type="project" value="InterPro"/>
</dbReference>
<dbReference type="InterPro" id="IPR036052">
    <property type="entry name" value="TrpB-like_PALP_sf"/>
</dbReference>
<evidence type="ECO:0000259" key="19">
    <source>
        <dbReference type="Pfam" id="PF06148"/>
    </source>
</evidence>
<name>A0AAV2Z9U5_9STRA</name>
<evidence type="ECO:0000256" key="3">
    <source>
        <dbReference type="ARBA" id="ARBA00007603"/>
    </source>
</evidence>
<dbReference type="InterPro" id="IPR024603">
    <property type="entry name" value="COG_complex_COG2_C"/>
</dbReference>
<accession>A0AAV2Z9U5</accession>
<keyword evidence="12" id="KW-0333">Golgi apparatus</keyword>
<dbReference type="InterPro" id="IPR001926">
    <property type="entry name" value="TrpB-like_PALP"/>
</dbReference>